<protein>
    <submittedName>
        <fullName evidence="1">Uncharacterized protein</fullName>
    </submittedName>
</protein>
<name>A0ABM5P1I9_9MOLU</name>
<sequence>MMLPLKYFMPMIGIFFGGFTAANQWSAREGGSRTLDKSFVADSSTIRPITELPFPGYKGSGK</sequence>
<reference evidence="1 2" key="1">
    <citation type="journal article" date="2014" name="Genome Announc.">
        <title>Complete Genome Sequence of Mycoplasma ovis Strain Michigan, a Hemoplasma of Sheep with Two Distinct 16S rRNA Genes.</title>
        <authorList>
            <person name="Deshuillers P.L."/>
            <person name="Santos A.P."/>
            <person name="do Nascimento N.C."/>
            <person name="Hampel J.A."/>
            <person name="Bergin I.L."/>
            <person name="Dyson M.C."/>
            <person name="Messick J.B."/>
        </authorList>
    </citation>
    <scope>NUCLEOTIDE SEQUENCE [LARGE SCALE GENOMIC DNA]</scope>
    <source>
        <strain evidence="1 2">Michigan</strain>
    </source>
</reference>
<gene>
    <name evidence="1" type="ORF">OVS_02740</name>
</gene>
<dbReference type="EMBL" id="CP006935">
    <property type="protein sequence ID" value="AHC40350.1"/>
    <property type="molecule type" value="Genomic_DNA"/>
</dbReference>
<evidence type="ECO:0000313" key="1">
    <source>
        <dbReference type="EMBL" id="AHC40350.1"/>
    </source>
</evidence>
<keyword evidence="2" id="KW-1185">Reference proteome</keyword>
<accession>A0ABM5P1I9</accession>
<evidence type="ECO:0000313" key="2">
    <source>
        <dbReference type="Proteomes" id="UP000018745"/>
    </source>
</evidence>
<proteinExistence type="predicted"/>
<organism evidence="1 2">
    <name type="scientific">Mycoplasma ovis str. Michigan</name>
    <dbReference type="NCBI Taxonomy" id="1415773"/>
    <lineage>
        <taxon>Bacteria</taxon>
        <taxon>Bacillati</taxon>
        <taxon>Mycoplasmatota</taxon>
        <taxon>Mollicutes</taxon>
        <taxon>Mycoplasmataceae</taxon>
        <taxon>Mycoplasma</taxon>
    </lineage>
</organism>
<dbReference type="Proteomes" id="UP000018745">
    <property type="component" value="Chromosome"/>
</dbReference>